<evidence type="ECO:0000313" key="4">
    <source>
        <dbReference type="EMBL" id="MBZ2199524.1"/>
    </source>
</evidence>
<dbReference type="Gene3D" id="2.60.120.260">
    <property type="entry name" value="Galactose-binding domain-like"/>
    <property type="match status" value="1"/>
</dbReference>
<feature type="domain" description="Alpha-L-rhamnosidase C-terminal" evidence="3">
    <location>
        <begin position="755"/>
        <end position="819"/>
    </location>
</feature>
<dbReference type="InterPro" id="IPR012341">
    <property type="entry name" value="6hp_glycosidase-like_sf"/>
</dbReference>
<evidence type="ECO:0008006" key="6">
    <source>
        <dbReference type="Google" id="ProtNLM"/>
    </source>
</evidence>
<evidence type="ECO:0000259" key="2">
    <source>
        <dbReference type="Pfam" id="PF17389"/>
    </source>
</evidence>
<dbReference type="Proteomes" id="UP000826651">
    <property type="component" value="Unassembled WGS sequence"/>
</dbReference>
<reference evidence="4 5" key="1">
    <citation type="submission" date="2021-04" db="EMBL/GenBank/DDBJ databases">
        <title>Ruania sp. nov., isolated from sandy soil of mangrove forest.</title>
        <authorList>
            <person name="Ge X."/>
            <person name="Huang R."/>
            <person name="Liu W."/>
        </authorList>
    </citation>
    <scope>NUCLEOTIDE SEQUENCE [LARGE SCALE GENOMIC DNA]</scope>
    <source>
        <strain evidence="4 5">N2-46</strain>
    </source>
</reference>
<protein>
    <recommendedName>
        <fullName evidence="6">Alpha-L-rhamnosidase</fullName>
    </recommendedName>
</protein>
<evidence type="ECO:0000313" key="5">
    <source>
        <dbReference type="Proteomes" id="UP000826651"/>
    </source>
</evidence>
<dbReference type="InterPro" id="IPR008928">
    <property type="entry name" value="6-hairpin_glycosidase_sf"/>
</dbReference>
<evidence type="ECO:0000259" key="3">
    <source>
        <dbReference type="Pfam" id="PF17390"/>
    </source>
</evidence>
<dbReference type="PANTHER" id="PTHR34987:SF6">
    <property type="entry name" value="ALPHA-L-RHAMNOSIDASE SIX-HAIRPIN GLYCOSIDASE DOMAIN-CONTAINING PROTEIN"/>
    <property type="match status" value="1"/>
</dbReference>
<dbReference type="Pfam" id="PF17390">
    <property type="entry name" value="Bac_rhamnosid_C"/>
    <property type="match status" value="1"/>
</dbReference>
<comment type="caution">
    <text evidence="4">The sequence shown here is derived from an EMBL/GenBank/DDBJ whole genome shotgun (WGS) entry which is preliminary data.</text>
</comment>
<dbReference type="InterPro" id="IPR035398">
    <property type="entry name" value="Bac_rhamnosid_C"/>
</dbReference>
<proteinExistence type="predicted"/>
<dbReference type="InterPro" id="IPR035396">
    <property type="entry name" value="Bac_rhamnosid6H"/>
</dbReference>
<evidence type="ECO:0000256" key="1">
    <source>
        <dbReference type="SAM" id="MobiDB-lite"/>
    </source>
</evidence>
<dbReference type="Pfam" id="PF17389">
    <property type="entry name" value="Bac_rhamnosid6H"/>
    <property type="match status" value="1"/>
</dbReference>
<organism evidence="4 5">
    <name type="scientific">Occultella gossypii</name>
    <dbReference type="NCBI Taxonomy" id="2800820"/>
    <lineage>
        <taxon>Bacteria</taxon>
        <taxon>Bacillati</taxon>
        <taxon>Actinomycetota</taxon>
        <taxon>Actinomycetes</taxon>
        <taxon>Micrococcales</taxon>
        <taxon>Ruaniaceae</taxon>
        <taxon>Occultella</taxon>
    </lineage>
</organism>
<feature type="domain" description="Alpha-L-rhamnosidase six-hairpin glycosidase" evidence="2">
    <location>
        <begin position="383"/>
        <end position="633"/>
    </location>
</feature>
<name>A0ABS7SI56_9MICO</name>
<dbReference type="RefSeq" id="WP_223411523.1">
    <property type="nucleotide sequence ID" value="NZ_JAGSHT010000030.1"/>
</dbReference>
<gene>
    <name evidence="4" type="ORF">KCQ71_25500</name>
</gene>
<accession>A0ABS7SI56</accession>
<feature type="region of interest" description="Disordered" evidence="1">
    <location>
        <begin position="192"/>
        <end position="215"/>
    </location>
</feature>
<dbReference type="EMBL" id="JAGSHT010000030">
    <property type="protein sequence ID" value="MBZ2199524.1"/>
    <property type="molecule type" value="Genomic_DNA"/>
</dbReference>
<dbReference type="Gene3D" id="2.60.420.10">
    <property type="entry name" value="Maltose phosphorylase, domain 3"/>
    <property type="match status" value="1"/>
</dbReference>
<dbReference type="SUPFAM" id="SSF48208">
    <property type="entry name" value="Six-hairpin glycosidases"/>
    <property type="match status" value="1"/>
</dbReference>
<sequence length="841" mass="93258">MTHDARPLARVSAGERRGRWVWTGEHDVAPTNRFTWFRTVLHLDAIPEDPHVLFAADSTAQLWVNGTLVRRKVTRFHEPQVRADLVDLGAHLRPGANTLLVLHHSWGPIITFQRTGSEHAGLYLDAQWAQDEPVWQWRVAEELEQHPHQFLGVRDRTPRVRFPVRWRPDPGEPWQIASRKTGWRPAVVVPPDARPWPAHPDPVETPGQRESRQRPGGVLAAGYATHGTDLRTADLTTAELAPDTALTAAVAGLVDGTAVTVEVRAGEVLYLTVDMHRPVHGYPYLDLESDAALTVRLGYGEIAWSMYDGSVHVRPDGWVDVNGVVGDGYCDLIELRPGRFAGEIPDERVARWLTVHLVADADAVVTLHGLGLVKSQYPVVPRGSFACGDERIEQIVKLSLIHAEVTMSDTYVDTPGREDGQWIEDARPRALVSERWFGDTALRSLMVRTLAEGQGEDGNLHPFFPSNYPAYPANIDWSVQWVAMLWDDFRWTGKTDLVAQHWTVLERYWTSVLADVDDDGVWRTSRVFADIKSSDRGGHRSSSSVVTPWLIDRLRWSVELAGAMGRPERAAEWSSAAESIAEAFRRIHVVRDDARVQALVLDVVDPDEPGRELTPGQAAQVVPVLDGLLTPAEADAVLDWAFPDPDGSPPPGVRRWNNPTWLYRALSALSARGRSRRAVAHLLERFAPYLPQHPRNPTPLALQGPYGGPLPEYWVSHEDQGLPRDAINDRQPIDPTGSHGWAAVALLWLHESLLGVRVVAPGGERLVIAPDDAGLPYVTGTTLTPRGPVFVHWDPQQTLLEIELPADVTAQVHLPAALAERLGTATAVATGPRRLRFPSSP</sequence>
<dbReference type="SUPFAM" id="SSF49785">
    <property type="entry name" value="Galactose-binding domain-like"/>
    <property type="match status" value="1"/>
</dbReference>
<dbReference type="InterPro" id="IPR008979">
    <property type="entry name" value="Galactose-bd-like_sf"/>
</dbReference>
<dbReference type="Gene3D" id="1.50.10.10">
    <property type="match status" value="1"/>
</dbReference>
<dbReference type="PANTHER" id="PTHR34987">
    <property type="entry name" value="C, PUTATIVE (AFU_ORTHOLOGUE AFUA_3G02880)-RELATED"/>
    <property type="match status" value="1"/>
</dbReference>
<keyword evidence="5" id="KW-1185">Reference proteome</keyword>